<dbReference type="AlphaFoldDB" id="A0A1V6PPK2"/>
<name>A0A1V6PPK2_9EURO</name>
<dbReference type="InterPro" id="IPR013783">
    <property type="entry name" value="Ig-like_fold"/>
</dbReference>
<proteinExistence type="predicted"/>
<keyword evidence="3" id="KW-1185">Reference proteome</keyword>
<dbReference type="EMBL" id="MDYN01000071">
    <property type="protein sequence ID" value="OQD78925.1"/>
    <property type="molecule type" value="Genomic_DNA"/>
</dbReference>
<feature type="domain" description="Fibronectin type-III" evidence="1">
    <location>
        <begin position="705"/>
        <end position="791"/>
    </location>
</feature>
<organism evidence="2 3">
    <name type="scientific">Penicillium antarcticum</name>
    <dbReference type="NCBI Taxonomy" id="416450"/>
    <lineage>
        <taxon>Eukaryota</taxon>
        <taxon>Fungi</taxon>
        <taxon>Dikarya</taxon>
        <taxon>Ascomycota</taxon>
        <taxon>Pezizomycotina</taxon>
        <taxon>Eurotiomycetes</taxon>
        <taxon>Eurotiomycetidae</taxon>
        <taxon>Eurotiales</taxon>
        <taxon>Aspergillaceae</taxon>
        <taxon>Penicillium</taxon>
    </lineage>
</organism>
<dbReference type="Pfam" id="PF00041">
    <property type="entry name" value="fn3"/>
    <property type="match status" value="1"/>
</dbReference>
<dbReference type="InterPro" id="IPR037460">
    <property type="entry name" value="SEST-like"/>
</dbReference>
<comment type="caution">
    <text evidence="2">The sequence shown here is derived from an EMBL/GenBank/DDBJ whole genome shotgun (WGS) entry which is preliminary data.</text>
</comment>
<dbReference type="PROSITE" id="PS50853">
    <property type="entry name" value="FN3"/>
    <property type="match status" value="1"/>
</dbReference>
<sequence length="1092" mass="119617">MAAVGDSYSAGIGSGNRLGSLLSEQGAFFCSRYDESYPYLVHNDGRLGDPSTRTFQFHSCSGAVISEVIKEQLPLIDAGQQVILLSAGGNDAELTNILNQCIFQWAAYTPLQVASVESALEESQFEWKDAVENTLGLEENSIGCDAQLAKTKKFIGGDAFSKSLDSVISAAKLKLASDGMIYYTGYAKFFAEDLSSECDKVTWSMWHHKASNKFQDNERLTKAHRKEMNDLVDAVNSQIAAAVERAGDQVKFVDYDWYVGHFNGRYCEAGVDESTTESNGRSGLMFFEMNSMDVFGNNPWKRSLNTVPEASFEGQMNALAQITLLLDPDAEFSQEQYVSDATADSVTTASLMSVKVAAANSDADAPLQVRSVLPDGFLRVFHPQPLLHSLIASLVIYEMTNKNQLDNGLSSIPERATFDSCPMPSSSGSSDSNAADGQQIAVASYINPTGDPTAWDRLVGYDESKMPILIANVVNGPDSTVDASWTKVIDRGSASGKTVLGYVRTGYLGVSTQKFQTRLGSGDLADWTAQIEEDIDMWYNLYDDSIGGIFFDEGWPECGDSNQYVDLYKHINDYTKRNHPGAYTVLNPGSPMASCFEDTMDTLLTFELDYDAYVNKYTPNDWTPKDPRKLWHIIYNVPEDKIDEVIKLSKERGAGFVQLTDDLLPNPYDNLPVDSYMTKMLAAVDGGSLLNEDASSWKSGSGVTQVFGLKVLNSDYTSGQISWNKVDNALAYSVYLGDKLVASLPSSMTQVTLGGLTPGGGYAFNVRAVGGGGNMGLASDPVTINPDALPGGKTVANWKSVPKEGSTTITADVLVPYAFVRLYIWSQVGCDFDEDPGWSVNFKVDKYVCTHYMVEGTTLYKYSGTMPKGSTTPPWSWTSIGTVDVDVDAYTYTWTLPIGTNTADTSKFVVQTQGYNPAESYVEPRADDYDCQGSTMCTTPDFLKWCDHAVNVLHRDDYPFYQSSGGLNGNCWGDQTRGCQVFVQGAGCSISGNDMWNAYQNIRKIGGCETAAPNPNRPNMRRILIGQQSSPPTPTLLNLQSYFTCTYRVLCRQSLFSGLACRETYVWMLIMELSLSLGSVRFESNEMPAPSG</sequence>
<reference evidence="3" key="1">
    <citation type="journal article" date="2017" name="Nat. Microbiol.">
        <title>Global analysis of biosynthetic gene clusters reveals vast potential of secondary metabolite production in Penicillium species.</title>
        <authorList>
            <person name="Nielsen J.C."/>
            <person name="Grijseels S."/>
            <person name="Prigent S."/>
            <person name="Ji B."/>
            <person name="Dainat J."/>
            <person name="Nielsen K.F."/>
            <person name="Frisvad J.C."/>
            <person name="Workman M."/>
            <person name="Nielsen J."/>
        </authorList>
    </citation>
    <scope>NUCLEOTIDE SEQUENCE [LARGE SCALE GENOMIC DNA]</scope>
    <source>
        <strain evidence="3">IBT 31811</strain>
    </source>
</reference>
<evidence type="ECO:0000313" key="2">
    <source>
        <dbReference type="EMBL" id="OQD78925.1"/>
    </source>
</evidence>
<dbReference type="GO" id="GO:0016788">
    <property type="term" value="F:hydrolase activity, acting on ester bonds"/>
    <property type="evidence" value="ECO:0007669"/>
    <property type="project" value="InterPro"/>
</dbReference>
<dbReference type="InterPro" id="IPR036116">
    <property type="entry name" value="FN3_sf"/>
</dbReference>
<evidence type="ECO:0000259" key="1">
    <source>
        <dbReference type="PROSITE" id="PS50853"/>
    </source>
</evidence>
<dbReference type="Gene3D" id="2.60.40.10">
    <property type="entry name" value="Immunoglobulins"/>
    <property type="match status" value="1"/>
</dbReference>
<dbReference type="PANTHER" id="PTHR35040">
    <property type="match status" value="1"/>
</dbReference>
<dbReference type="InterPro" id="IPR021986">
    <property type="entry name" value="Spherulin4"/>
</dbReference>
<dbReference type="Proteomes" id="UP000191672">
    <property type="component" value="Unassembled WGS sequence"/>
</dbReference>
<accession>A0A1V6PPK2</accession>
<dbReference type="Pfam" id="PF15474">
    <property type="entry name" value="MU117"/>
    <property type="match status" value="1"/>
</dbReference>
<dbReference type="InterPro" id="IPR003961">
    <property type="entry name" value="FN3_dom"/>
</dbReference>
<dbReference type="SUPFAM" id="SSF52266">
    <property type="entry name" value="SGNH hydrolase"/>
    <property type="match status" value="1"/>
</dbReference>
<dbReference type="SUPFAM" id="SSF49265">
    <property type="entry name" value="Fibronectin type III"/>
    <property type="match status" value="1"/>
</dbReference>
<dbReference type="SMART" id="SM00060">
    <property type="entry name" value="FN3"/>
    <property type="match status" value="1"/>
</dbReference>
<dbReference type="InterPro" id="IPR036514">
    <property type="entry name" value="SGNH_hydro_sf"/>
</dbReference>
<dbReference type="Pfam" id="PF12138">
    <property type="entry name" value="Spherulin4"/>
    <property type="match status" value="1"/>
</dbReference>
<evidence type="ECO:0000313" key="3">
    <source>
        <dbReference type="Proteomes" id="UP000191672"/>
    </source>
</evidence>
<dbReference type="InterPro" id="IPR029167">
    <property type="entry name" value="Mug117"/>
</dbReference>
<protein>
    <recommendedName>
        <fullName evidence="1">Fibronectin type-III domain-containing protein</fullName>
    </recommendedName>
</protein>
<dbReference type="Gene3D" id="3.40.50.1110">
    <property type="entry name" value="SGNH hydrolase"/>
    <property type="match status" value="1"/>
</dbReference>
<dbReference type="STRING" id="416450.A0A1V6PPK2"/>
<dbReference type="CDD" id="cd01823">
    <property type="entry name" value="SEST_like"/>
    <property type="match status" value="1"/>
</dbReference>
<dbReference type="PANTHER" id="PTHR35040:SF7">
    <property type="entry name" value="FIBRONECTIN TYPE-III DOMAIN-CONTAINING PROTEIN-RELATED"/>
    <property type="match status" value="1"/>
</dbReference>
<gene>
    <name evidence="2" type="ORF">PENANT_c071G04858</name>
</gene>